<dbReference type="PROSITE" id="PS50106">
    <property type="entry name" value="PDZ"/>
    <property type="match status" value="1"/>
</dbReference>
<dbReference type="Gene3D" id="3.40.30.10">
    <property type="entry name" value="Glutaredoxin"/>
    <property type="match status" value="1"/>
</dbReference>
<dbReference type="InterPro" id="IPR041489">
    <property type="entry name" value="PDZ_6"/>
</dbReference>
<dbReference type="CDD" id="cd02976">
    <property type="entry name" value="NrdH"/>
    <property type="match status" value="1"/>
</dbReference>
<name>A0ABY9B8T7_9CHLR</name>
<protein>
    <submittedName>
        <fullName evidence="2">PDZ domain-containing protein</fullName>
    </submittedName>
</protein>
<dbReference type="SMART" id="SM00228">
    <property type="entry name" value="PDZ"/>
    <property type="match status" value="1"/>
</dbReference>
<gene>
    <name evidence="2" type="ORF">OZ401_003245</name>
</gene>
<dbReference type="InterPro" id="IPR002109">
    <property type="entry name" value="Glutaredoxin"/>
</dbReference>
<accession>A0ABY9B8T7</accession>
<evidence type="ECO:0000313" key="2">
    <source>
        <dbReference type="EMBL" id="WJW69618.1"/>
    </source>
</evidence>
<feature type="domain" description="PDZ" evidence="1">
    <location>
        <begin position="57"/>
        <end position="126"/>
    </location>
</feature>
<dbReference type="Gene3D" id="2.30.42.10">
    <property type="match status" value="1"/>
</dbReference>
<dbReference type="Proteomes" id="UP001431572">
    <property type="component" value="Chromosome 2"/>
</dbReference>
<proteinExistence type="predicted"/>
<dbReference type="EMBL" id="CP128400">
    <property type="protein sequence ID" value="WJW69618.1"/>
    <property type="molecule type" value="Genomic_DNA"/>
</dbReference>
<dbReference type="InterPro" id="IPR036249">
    <property type="entry name" value="Thioredoxin-like_sf"/>
</dbReference>
<evidence type="ECO:0000313" key="3">
    <source>
        <dbReference type="Proteomes" id="UP001431572"/>
    </source>
</evidence>
<keyword evidence="3" id="KW-1185">Reference proteome</keyword>
<dbReference type="SUPFAM" id="SSF52833">
    <property type="entry name" value="Thioredoxin-like"/>
    <property type="match status" value="1"/>
</dbReference>
<sequence>MKEFLSREQVSYSEKNVGLDQAAAQEMVNRSKQMGVPVTIINNEVIIGFDQPALRKAITRLRQSKGNSLKLGAQVADAAKVLESLGKPASKGALVGKVQLASLAEKSGLREGDIITAMEGQAIEGIEDLAAALKRIAAANFKQPTITVLREGHENIMYLMIE</sequence>
<reference evidence="2" key="1">
    <citation type="journal article" date="2024" name="Nature">
        <title>Anoxygenic phototroph of the Chloroflexota uses a type I reaction centre.</title>
        <authorList>
            <person name="Tsuji J.M."/>
            <person name="Shaw N.A."/>
            <person name="Nagashima S."/>
            <person name="Venkiteswaran J.J."/>
            <person name="Schiff S.L."/>
            <person name="Watanabe T."/>
            <person name="Fukui M."/>
            <person name="Hanada S."/>
            <person name="Tank M."/>
            <person name="Neufeld J.D."/>
        </authorList>
    </citation>
    <scope>NUCLEOTIDE SEQUENCE</scope>
    <source>
        <strain evidence="2">L227-S17</strain>
    </source>
</reference>
<dbReference type="Pfam" id="PF00462">
    <property type="entry name" value="Glutaredoxin"/>
    <property type="match status" value="1"/>
</dbReference>
<dbReference type="InterPro" id="IPR036034">
    <property type="entry name" value="PDZ_sf"/>
</dbReference>
<organism evidence="2 3">
    <name type="scientific">Candidatus Chlorohelix allophototropha</name>
    <dbReference type="NCBI Taxonomy" id="3003348"/>
    <lineage>
        <taxon>Bacteria</taxon>
        <taxon>Bacillati</taxon>
        <taxon>Chloroflexota</taxon>
        <taxon>Chloroflexia</taxon>
        <taxon>Candidatus Chloroheliales</taxon>
        <taxon>Candidatus Chloroheliaceae</taxon>
        <taxon>Candidatus Chlorohelix</taxon>
    </lineage>
</organism>
<dbReference type="SUPFAM" id="SSF50156">
    <property type="entry name" value="PDZ domain-like"/>
    <property type="match status" value="1"/>
</dbReference>
<dbReference type="InterPro" id="IPR001478">
    <property type="entry name" value="PDZ"/>
</dbReference>
<dbReference type="Pfam" id="PF17820">
    <property type="entry name" value="PDZ_6"/>
    <property type="match status" value="1"/>
</dbReference>
<evidence type="ECO:0000259" key="1">
    <source>
        <dbReference type="PROSITE" id="PS50106"/>
    </source>
</evidence>